<gene>
    <name evidence="1" type="ORF">RB2654_14630</name>
</gene>
<dbReference type="STRING" id="314271.RB2654_14630"/>
<protein>
    <submittedName>
        <fullName evidence="1">Uncharacterized protein</fullName>
    </submittedName>
</protein>
<sequence length="28" mass="3160">MIPSIQPQHRMPCTSSSHVIEGIPLWTL</sequence>
<dbReference type="HOGENOM" id="CLU_3412662_0_0_5"/>
<organism evidence="1 2">
    <name type="scientific">Maritimibacter alkaliphilus HTCC2654</name>
    <dbReference type="NCBI Taxonomy" id="314271"/>
    <lineage>
        <taxon>Bacteria</taxon>
        <taxon>Pseudomonadati</taxon>
        <taxon>Pseudomonadota</taxon>
        <taxon>Alphaproteobacteria</taxon>
        <taxon>Rhodobacterales</taxon>
        <taxon>Roseobacteraceae</taxon>
        <taxon>Maritimibacter</taxon>
    </lineage>
</organism>
<dbReference type="Proteomes" id="UP000002931">
    <property type="component" value="Unassembled WGS sequence"/>
</dbReference>
<accession>A3VGX5</accession>
<comment type="caution">
    <text evidence="1">The sequence shown here is derived from an EMBL/GenBank/DDBJ whole genome shotgun (WGS) entry which is preliminary data.</text>
</comment>
<name>A3VGX5_9RHOB</name>
<evidence type="ECO:0000313" key="2">
    <source>
        <dbReference type="Proteomes" id="UP000002931"/>
    </source>
</evidence>
<evidence type="ECO:0000313" key="1">
    <source>
        <dbReference type="EMBL" id="EAQ12530.1"/>
    </source>
</evidence>
<keyword evidence="2" id="KW-1185">Reference proteome</keyword>
<dbReference type="AlphaFoldDB" id="A3VGX5"/>
<dbReference type="EMBL" id="AAMT01000008">
    <property type="protein sequence ID" value="EAQ12530.1"/>
    <property type="molecule type" value="Genomic_DNA"/>
</dbReference>
<proteinExistence type="predicted"/>
<reference evidence="1 2" key="1">
    <citation type="journal article" date="2010" name="J. Bacteriol.">
        <title>Genome sequences of Pelagibaca bermudensis HTCC2601T and Maritimibacter alkaliphilus HTCC2654T, the type strains of two marine Roseobacter genera.</title>
        <authorList>
            <person name="Thrash J.C."/>
            <person name="Cho J.C."/>
            <person name="Ferriera S."/>
            <person name="Johnson J."/>
            <person name="Vergin K.L."/>
            <person name="Giovannoni S.J."/>
        </authorList>
    </citation>
    <scope>NUCLEOTIDE SEQUENCE [LARGE SCALE GENOMIC DNA]</scope>
    <source>
        <strain evidence="1 2">HTCC2654</strain>
    </source>
</reference>